<dbReference type="AlphaFoldDB" id="A0A328WXM0"/>
<evidence type="ECO:0000313" key="1">
    <source>
        <dbReference type="EMBL" id="RAR51031.1"/>
    </source>
</evidence>
<name>A0A328WXM0_9FLAO</name>
<sequence>MKNLFYLLLCVFLLLSCKTGDTKTVVFAFEEKYELSKEEMNQPLIQSVVDEYERFLELSDYNIPLNKYITSPQYSVFIGVAIENSLIETTSYLSKKEKFTILETKDIDKITVNHFSSDSADGIRISYTEKKKGMPIIIHILSKDKAIIKKLYDQDYFVKKIS</sequence>
<dbReference type="PROSITE" id="PS51257">
    <property type="entry name" value="PROKAR_LIPOPROTEIN"/>
    <property type="match status" value="1"/>
</dbReference>
<dbReference type="EMBL" id="QLSV01000001">
    <property type="protein sequence ID" value="RAR51031.1"/>
    <property type="molecule type" value="Genomic_DNA"/>
</dbReference>
<dbReference type="Proteomes" id="UP000249518">
    <property type="component" value="Unassembled WGS sequence"/>
</dbReference>
<evidence type="ECO:0000313" key="2">
    <source>
        <dbReference type="Proteomes" id="UP000249518"/>
    </source>
</evidence>
<reference evidence="1 2" key="1">
    <citation type="submission" date="2018-06" db="EMBL/GenBank/DDBJ databases">
        <title>Genomic Encyclopedia of Type Strains, Phase III (KMG-III): the genomes of soil and plant-associated and newly described type strains.</title>
        <authorList>
            <person name="Whitman W."/>
        </authorList>
    </citation>
    <scope>NUCLEOTIDE SEQUENCE [LARGE SCALE GENOMIC DNA]</scope>
    <source>
        <strain evidence="1 2">CGMCC 1.12504</strain>
    </source>
</reference>
<accession>A0A328WXM0</accession>
<proteinExistence type="predicted"/>
<gene>
    <name evidence="1" type="ORF">B0I10_101204</name>
</gene>
<dbReference type="RefSeq" id="WP_112084619.1">
    <property type="nucleotide sequence ID" value="NZ_QLSV01000001.1"/>
</dbReference>
<keyword evidence="2" id="KW-1185">Reference proteome</keyword>
<comment type="caution">
    <text evidence="1">The sequence shown here is derived from an EMBL/GenBank/DDBJ whole genome shotgun (WGS) entry which is preliminary data.</text>
</comment>
<protein>
    <recommendedName>
        <fullName evidence="3">Lipoprotein</fullName>
    </recommendedName>
</protein>
<evidence type="ECO:0008006" key="3">
    <source>
        <dbReference type="Google" id="ProtNLM"/>
    </source>
</evidence>
<organism evidence="1 2">
    <name type="scientific">Flavobacterium lacus</name>
    <dbReference type="NCBI Taxonomy" id="1353778"/>
    <lineage>
        <taxon>Bacteria</taxon>
        <taxon>Pseudomonadati</taxon>
        <taxon>Bacteroidota</taxon>
        <taxon>Flavobacteriia</taxon>
        <taxon>Flavobacteriales</taxon>
        <taxon>Flavobacteriaceae</taxon>
        <taxon>Flavobacterium</taxon>
    </lineage>
</organism>